<dbReference type="GO" id="GO:0004674">
    <property type="term" value="F:protein serine/threonine kinase activity"/>
    <property type="evidence" value="ECO:0007669"/>
    <property type="project" value="TreeGrafter"/>
</dbReference>
<dbReference type="GO" id="GO:0005524">
    <property type="term" value="F:ATP binding"/>
    <property type="evidence" value="ECO:0007669"/>
    <property type="project" value="InterPro"/>
</dbReference>
<keyword evidence="2" id="KW-0808">Transferase</keyword>
<dbReference type="EMBL" id="CAICTM010000439">
    <property type="protein sequence ID" value="CAB9510516.1"/>
    <property type="molecule type" value="Genomic_DNA"/>
</dbReference>
<accession>A0A9N8DXC1</accession>
<dbReference type="AlphaFoldDB" id="A0A9N8DXC1"/>
<dbReference type="SUPFAM" id="SSF56112">
    <property type="entry name" value="Protein kinase-like (PK-like)"/>
    <property type="match status" value="1"/>
</dbReference>
<dbReference type="InterPro" id="IPR000719">
    <property type="entry name" value="Prot_kinase_dom"/>
</dbReference>
<evidence type="ECO:0000259" key="1">
    <source>
        <dbReference type="PROSITE" id="PS50011"/>
    </source>
</evidence>
<keyword evidence="3" id="KW-1185">Reference proteome</keyword>
<dbReference type="PANTHER" id="PTHR44329">
    <property type="entry name" value="SERINE/THREONINE-PROTEIN KINASE TNNI3K-RELATED"/>
    <property type="match status" value="1"/>
</dbReference>
<dbReference type="PROSITE" id="PS50011">
    <property type="entry name" value="PROTEIN_KINASE_DOM"/>
    <property type="match status" value="1"/>
</dbReference>
<dbReference type="InterPro" id="IPR051681">
    <property type="entry name" value="Ser/Thr_Kinases-Pseudokinases"/>
</dbReference>
<dbReference type="InterPro" id="IPR011009">
    <property type="entry name" value="Kinase-like_dom_sf"/>
</dbReference>
<reference evidence="2" key="1">
    <citation type="submission" date="2020-06" db="EMBL/GenBank/DDBJ databases">
        <authorList>
            <consortium name="Plant Systems Biology data submission"/>
        </authorList>
    </citation>
    <scope>NUCLEOTIDE SEQUENCE</scope>
    <source>
        <strain evidence="2">D6</strain>
    </source>
</reference>
<name>A0A9N8DXC1_9STRA</name>
<protein>
    <submittedName>
        <fullName evidence="2">Specificity protein kinase</fullName>
    </submittedName>
</protein>
<keyword evidence="2" id="KW-0418">Kinase</keyword>
<evidence type="ECO:0000313" key="2">
    <source>
        <dbReference type="EMBL" id="CAB9510516.1"/>
    </source>
</evidence>
<dbReference type="Gene3D" id="3.30.200.20">
    <property type="entry name" value="Phosphorylase Kinase, domain 1"/>
    <property type="match status" value="1"/>
</dbReference>
<sequence>MISYRIATSDTKQEVQWQDAAKASKKLLQLPPMQLPSVVKRWKHQIAAKTVWLRTQRSIQNSAFLSAGGSEASTRMTANPKVIDRKDLELGALLGEGSFACVHEIRHFCNDTIVPSRQGEHMLEMEESQPSRYVVKQLPGVELGGTQGKLYQDAACDLIMESIYLSRLDHPGIVRVHGVSSTIHKCLTNSKWRTFRSKGTDVATKENDYFIVVDRIVETLDKRILLWKDEDVDKRELFPIHCRIGLQLAQVLSFLQHRRIVFRALSPENVGFDQETGMVKLFDFGSCRELPKARPWEPTMTQKEMRSLHYYHDKTNASTIRHHEQVFHMSAVGSPRYMAPEVVKQPHLYNGKCDVYSWSILMVHLLALEDLFVDWNNLDILQRVVWGEERPALSYLRLPPPLEQLLKHAWATDLSVRPNVHQVLDHMELIVKYHL</sequence>
<evidence type="ECO:0000313" key="3">
    <source>
        <dbReference type="Proteomes" id="UP001153069"/>
    </source>
</evidence>
<dbReference type="Gene3D" id="1.10.510.10">
    <property type="entry name" value="Transferase(Phosphotransferase) domain 1"/>
    <property type="match status" value="1"/>
</dbReference>
<proteinExistence type="predicted"/>
<dbReference type="Proteomes" id="UP001153069">
    <property type="component" value="Unassembled WGS sequence"/>
</dbReference>
<gene>
    <name evidence="2" type="ORF">SEMRO_440_G143360.1</name>
</gene>
<feature type="domain" description="Protein kinase" evidence="1">
    <location>
        <begin position="88"/>
        <end position="429"/>
    </location>
</feature>
<organism evidence="2 3">
    <name type="scientific">Seminavis robusta</name>
    <dbReference type="NCBI Taxonomy" id="568900"/>
    <lineage>
        <taxon>Eukaryota</taxon>
        <taxon>Sar</taxon>
        <taxon>Stramenopiles</taxon>
        <taxon>Ochrophyta</taxon>
        <taxon>Bacillariophyta</taxon>
        <taxon>Bacillariophyceae</taxon>
        <taxon>Bacillariophycidae</taxon>
        <taxon>Naviculales</taxon>
        <taxon>Naviculaceae</taxon>
        <taxon>Seminavis</taxon>
    </lineage>
</organism>
<dbReference type="Pfam" id="PF00069">
    <property type="entry name" value="Pkinase"/>
    <property type="match status" value="1"/>
</dbReference>
<comment type="caution">
    <text evidence="2">The sequence shown here is derived from an EMBL/GenBank/DDBJ whole genome shotgun (WGS) entry which is preliminary data.</text>
</comment>